<keyword evidence="1" id="KW-0472">Membrane</keyword>
<reference evidence="2 3" key="1">
    <citation type="submission" date="2018-08" db="EMBL/GenBank/DDBJ databases">
        <authorList>
            <person name="Laetsch R D."/>
            <person name="Stevens L."/>
            <person name="Kumar S."/>
            <person name="Blaxter L. M."/>
        </authorList>
    </citation>
    <scope>NUCLEOTIDE SEQUENCE [LARGE SCALE GENOMIC DNA]</scope>
</reference>
<dbReference type="EMBL" id="UYRX01000309">
    <property type="protein sequence ID" value="VDK79800.1"/>
    <property type="molecule type" value="Genomic_DNA"/>
</dbReference>
<evidence type="ECO:0000313" key="2">
    <source>
        <dbReference type="EMBL" id="VDK79800.1"/>
    </source>
</evidence>
<name>A0A3P6TKT9_LITSI</name>
<protein>
    <submittedName>
        <fullName evidence="2">Uncharacterized protein</fullName>
    </submittedName>
</protein>
<keyword evidence="1" id="KW-1133">Transmembrane helix</keyword>
<organism evidence="2 3">
    <name type="scientific">Litomosoides sigmodontis</name>
    <name type="common">Filarial nematode worm</name>
    <dbReference type="NCBI Taxonomy" id="42156"/>
    <lineage>
        <taxon>Eukaryota</taxon>
        <taxon>Metazoa</taxon>
        <taxon>Ecdysozoa</taxon>
        <taxon>Nematoda</taxon>
        <taxon>Chromadorea</taxon>
        <taxon>Rhabditida</taxon>
        <taxon>Spirurina</taxon>
        <taxon>Spiruromorpha</taxon>
        <taxon>Filarioidea</taxon>
        <taxon>Onchocercidae</taxon>
        <taxon>Litomosoides</taxon>
    </lineage>
</organism>
<dbReference type="AlphaFoldDB" id="A0A3P6TKT9"/>
<dbReference type="Proteomes" id="UP000277928">
    <property type="component" value="Unassembled WGS sequence"/>
</dbReference>
<evidence type="ECO:0000313" key="3">
    <source>
        <dbReference type="Proteomes" id="UP000277928"/>
    </source>
</evidence>
<accession>A0A3P6TKT9</accession>
<evidence type="ECO:0000256" key="1">
    <source>
        <dbReference type="SAM" id="Phobius"/>
    </source>
</evidence>
<keyword evidence="3" id="KW-1185">Reference proteome</keyword>
<proteinExistence type="predicted"/>
<keyword evidence="1" id="KW-0812">Transmembrane</keyword>
<gene>
    <name evidence="2" type="ORF">NLS_LOCUS4661</name>
</gene>
<feature type="transmembrane region" description="Helical" evidence="1">
    <location>
        <begin position="49"/>
        <end position="70"/>
    </location>
</feature>
<sequence>MHLHLQGGGNFPNDLRTHILYAFAKVGRDDTSIVTHANGICNKKLRIQLLLVQLTLKLFLMAATYMIMYLKHP</sequence>